<dbReference type="PROSITE" id="PS50930">
    <property type="entry name" value="HTH_LYTTR"/>
    <property type="match status" value="1"/>
</dbReference>
<dbReference type="GO" id="GO:0003677">
    <property type="term" value="F:DNA binding"/>
    <property type="evidence" value="ECO:0007669"/>
    <property type="project" value="InterPro"/>
</dbReference>
<accession>A0A4R4K7Y9</accession>
<evidence type="ECO:0000259" key="1">
    <source>
        <dbReference type="PROSITE" id="PS50930"/>
    </source>
</evidence>
<reference evidence="2 3" key="1">
    <citation type="submission" date="2019-02" db="EMBL/GenBank/DDBJ databases">
        <title>Arundinibacter roseus gen. nov., sp. nov., a new member of the family Cytophagaceae.</title>
        <authorList>
            <person name="Szuroczki S."/>
            <person name="Khayer B."/>
            <person name="Sproer C."/>
            <person name="Toumi M."/>
            <person name="Szabo A."/>
            <person name="Felfoldi T."/>
            <person name="Schumann P."/>
            <person name="Toth E."/>
        </authorList>
    </citation>
    <scope>NUCLEOTIDE SEQUENCE [LARGE SCALE GENOMIC DNA]</scope>
    <source>
        <strain evidence="2 3">DMA-k-7a</strain>
    </source>
</reference>
<evidence type="ECO:0000313" key="2">
    <source>
        <dbReference type="EMBL" id="TDB63784.1"/>
    </source>
</evidence>
<dbReference type="GO" id="GO:0000156">
    <property type="term" value="F:phosphorelay response regulator activity"/>
    <property type="evidence" value="ECO:0007669"/>
    <property type="project" value="InterPro"/>
</dbReference>
<proteinExistence type="predicted"/>
<dbReference type="PANTHER" id="PTHR37299">
    <property type="entry name" value="TRANSCRIPTIONAL REGULATOR-RELATED"/>
    <property type="match status" value="1"/>
</dbReference>
<evidence type="ECO:0000313" key="3">
    <source>
        <dbReference type="Proteomes" id="UP000295706"/>
    </source>
</evidence>
<sequence>MPSCSIPNEIGKVLIEDIFKKAAFGPTGSNSVHYARLIKGFTKQAHRKVSCGGKVRKIVKIITCPVSLRLIFSTKLLNPGKRTSAHNLFYAYTMKSISLTSLCSYVHIGGHTQVHVDEILFCSGDRNYTQVHFTDGRKLLVATTLGTLEERLCGRAFMRLGRSELINLKYVDRFDQNRVVLINGQQFYLSRRRKKRIHELLCQQVVQYTEQRSSIAS</sequence>
<dbReference type="OrthoDB" id="1430683at2"/>
<name>A0A4R4K7Y9_9BACT</name>
<feature type="domain" description="HTH LytTR-type" evidence="1">
    <location>
        <begin position="114"/>
        <end position="203"/>
    </location>
</feature>
<dbReference type="EMBL" id="SMJU01000009">
    <property type="protein sequence ID" value="TDB63784.1"/>
    <property type="molecule type" value="Genomic_DNA"/>
</dbReference>
<dbReference type="SMART" id="SM00850">
    <property type="entry name" value="LytTR"/>
    <property type="match status" value="1"/>
</dbReference>
<comment type="caution">
    <text evidence="2">The sequence shown here is derived from an EMBL/GenBank/DDBJ whole genome shotgun (WGS) entry which is preliminary data.</text>
</comment>
<dbReference type="InterPro" id="IPR046947">
    <property type="entry name" value="LytR-like"/>
</dbReference>
<dbReference type="Proteomes" id="UP000295706">
    <property type="component" value="Unassembled WGS sequence"/>
</dbReference>
<dbReference type="PANTHER" id="PTHR37299:SF1">
    <property type="entry name" value="STAGE 0 SPORULATION PROTEIN A HOMOLOG"/>
    <property type="match status" value="1"/>
</dbReference>
<dbReference type="Gene3D" id="2.40.50.1020">
    <property type="entry name" value="LytTr DNA-binding domain"/>
    <property type="match status" value="1"/>
</dbReference>
<keyword evidence="3" id="KW-1185">Reference proteome</keyword>
<organism evidence="2 3">
    <name type="scientific">Arundinibacter roseus</name>
    <dbReference type="NCBI Taxonomy" id="2070510"/>
    <lineage>
        <taxon>Bacteria</taxon>
        <taxon>Pseudomonadati</taxon>
        <taxon>Bacteroidota</taxon>
        <taxon>Cytophagia</taxon>
        <taxon>Cytophagales</taxon>
        <taxon>Spirosomataceae</taxon>
        <taxon>Arundinibacter</taxon>
    </lineage>
</organism>
<dbReference type="InterPro" id="IPR007492">
    <property type="entry name" value="LytTR_DNA-bd_dom"/>
</dbReference>
<dbReference type="AlphaFoldDB" id="A0A4R4K7Y9"/>
<protein>
    <submittedName>
        <fullName evidence="2">LytTR family transcriptional regulator</fullName>
    </submittedName>
</protein>
<dbReference type="Pfam" id="PF04397">
    <property type="entry name" value="LytTR"/>
    <property type="match status" value="1"/>
</dbReference>
<gene>
    <name evidence="2" type="ORF">EZE20_15955</name>
</gene>